<sequence>MVGLITVRSNHGFCGYFQQGLERMRLGERGGRMGMERGGTDRQGRIPSQDGKEGKTRTALPLPEAPSLGCISGLAEAEFCLARSAAEKLRSGAVGRGKDRLGG</sequence>
<evidence type="ECO:0000313" key="2">
    <source>
        <dbReference type="EMBL" id="JAC78132.1"/>
    </source>
</evidence>
<proteinExistence type="predicted"/>
<feature type="non-terminal residue" evidence="2">
    <location>
        <position position="103"/>
    </location>
</feature>
<protein>
    <submittedName>
        <fullName evidence="2">Uncharacterized protein</fullName>
    </submittedName>
</protein>
<name>A0A061RZ46_9CHLO</name>
<gene>
    <name evidence="2" type="ORF">TSPGSL018_15954</name>
</gene>
<accession>A0A061RZ46</accession>
<organism evidence="2">
    <name type="scientific">Tetraselmis sp. GSL018</name>
    <dbReference type="NCBI Taxonomy" id="582737"/>
    <lineage>
        <taxon>Eukaryota</taxon>
        <taxon>Viridiplantae</taxon>
        <taxon>Chlorophyta</taxon>
        <taxon>core chlorophytes</taxon>
        <taxon>Chlorodendrophyceae</taxon>
        <taxon>Chlorodendrales</taxon>
        <taxon>Chlorodendraceae</taxon>
        <taxon>Tetraselmis</taxon>
    </lineage>
</organism>
<dbReference type="EMBL" id="GBEZ01007321">
    <property type="protein sequence ID" value="JAC78132.1"/>
    <property type="molecule type" value="Transcribed_RNA"/>
</dbReference>
<evidence type="ECO:0000256" key="1">
    <source>
        <dbReference type="SAM" id="MobiDB-lite"/>
    </source>
</evidence>
<dbReference type="AlphaFoldDB" id="A0A061RZ46"/>
<reference evidence="2" key="1">
    <citation type="submission" date="2014-05" db="EMBL/GenBank/DDBJ databases">
        <title>The transcriptome of the halophilic microalga Tetraselmis sp. GSL018 isolated from the Great Salt Lake, Utah.</title>
        <authorList>
            <person name="Jinkerson R.E."/>
            <person name="D'Adamo S."/>
            <person name="Posewitz M.C."/>
        </authorList>
    </citation>
    <scope>NUCLEOTIDE SEQUENCE</scope>
    <source>
        <strain evidence="2">GSL018</strain>
    </source>
</reference>
<feature type="region of interest" description="Disordered" evidence="1">
    <location>
        <begin position="30"/>
        <end position="62"/>
    </location>
</feature>
<feature type="compositionally biased region" description="Basic and acidic residues" evidence="1">
    <location>
        <begin position="30"/>
        <end position="56"/>
    </location>
</feature>